<protein>
    <recommendedName>
        <fullName evidence="3">Sister chromatid cohesion protein DCC1</fullName>
    </recommendedName>
</protein>
<dbReference type="AlphaFoldDB" id="A0A0M9VX91"/>
<keyword evidence="2" id="KW-1185">Reference proteome</keyword>
<dbReference type="Pfam" id="PF09724">
    <property type="entry name" value="Dcc1"/>
    <property type="match status" value="1"/>
</dbReference>
<dbReference type="EMBL" id="LGSR01000002">
    <property type="protein sequence ID" value="KOS22882.1"/>
    <property type="molecule type" value="Genomic_DNA"/>
</dbReference>
<dbReference type="OrthoDB" id="5199543at2759"/>
<gene>
    <name evidence="1" type="ORF">ESCO_003970</name>
</gene>
<name>A0A0M9VX91_ESCWE</name>
<organism evidence="1 2">
    <name type="scientific">Escovopsis weberi</name>
    <dbReference type="NCBI Taxonomy" id="150374"/>
    <lineage>
        <taxon>Eukaryota</taxon>
        <taxon>Fungi</taxon>
        <taxon>Dikarya</taxon>
        <taxon>Ascomycota</taxon>
        <taxon>Pezizomycotina</taxon>
        <taxon>Sordariomycetes</taxon>
        <taxon>Hypocreomycetidae</taxon>
        <taxon>Hypocreales</taxon>
        <taxon>Hypocreaceae</taxon>
        <taxon>Escovopsis</taxon>
    </lineage>
</organism>
<dbReference type="GO" id="GO:0031390">
    <property type="term" value="C:Ctf18 RFC-like complex"/>
    <property type="evidence" value="ECO:0007669"/>
    <property type="project" value="InterPro"/>
</dbReference>
<comment type="caution">
    <text evidence="1">The sequence shown here is derived from an EMBL/GenBank/DDBJ whole genome shotgun (WGS) entry which is preliminary data.</text>
</comment>
<evidence type="ECO:0008006" key="3">
    <source>
        <dbReference type="Google" id="ProtNLM"/>
    </source>
</evidence>
<dbReference type="GO" id="GO:0007064">
    <property type="term" value="P:mitotic sister chromatid cohesion"/>
    <property type="evidence" value="ECO:0007669"/>
    <property type="project" value="InterPro"/>
</dbReference>
<reference evidence="1 2" key="1">
    <citation type="submission" date="2015-07" db="EMBL/GenBank/DDBJ databases">
        <title>The genome of the fungus Escovopsis weberi, a specialized disease agent of ant agriculture.</title>
        <authorList>
            <person name="de Man T.J."/>
            <person name="Stajich J.E."/>
            <person name="Kubicek C.P."/>
            <person name="Chenthamara K."/>
            <person name="Atanasova L."/>
            <person name="Druzhinina I.S."/>
            <person name="Birnbaum S."/>
            <person name="Barribeau S.M."/>
            <person name="Teiling C."/>
            <person name="Suen G."/>
            <person name="Currie C."/>
            <person name="Gerardo N.M."/>
        </authorList>
    </citation>
    <scope>NUCLEOTIDE SEQUENCE [LARGE SCALE GENOMIC DNA]</scope>
</reference>
<accession>A0A0M9VX91</accession>
<dbReference type="STRING" id="150374.A0A0M9VX91"/>
<evidence type="ECO:0000313" key="1">
    <source>
        <dbReference type="EMBL" id="KOS22882.1"/>
    </source>
</evidence>
<evidence type="ECO:0000313" key="2">
    <source>
        <dbReference type="Proteomes" id="UP000053831"/>
    </source>
</evidence>
<dbReference type="InterPro" id="IPR019128">
    <property type="entry name" value="Dcc1"/>
</dbReference>
<dbReference type="Proteomes" id="UP000053831">
    <property type="component" value="Unassembled WGS sequence"/>
</dbReference>
<sequence length="140" mass="14805">MSGHSIIPLRHAPDDRGYRLIELPPELQALLESDTPPVLTLESSDFSALLKTPSKTYALRQKNTSNSILLLTSRTAAATPTEHPDPAAACPENAPAAELLAISTIKETVELDGVAQQAPRAAAGSSAIKGKWHAKFGSGR</sequence>
<proteinExistence type="predicted"/>